<organism evidence="4 5">
    <name type="scientific">Massilia hydrophila</name>
    <dbReference type="NCBI Taxonomy" id="3044279"/>
    <lineage>
        <taxon>Bacteria</taxon>
        <taxon>Pseudomonadati</taxon>
        <taxon>Pseudomonadota</taxon>
        <taxon>Betaproteobacteria</taxon>
        <taxon>Burkholderiales</taxon>
        <taxon>Oxalobacteraceae</taxon>
        <taxon>Telluria group</taxon>
        <taxon>Massilia</taxon>
    </lineage>
</organism>
<keyword evidence="1" id="KW-0378">Hydrolase</keyword>
<dbReference type="Gene3D" id="3.40.50.1820">
    <property type="entry name" value="alpha/beta hydrolase"/>
    <property type="match status" value="1"/>
</dbReference>
<feature type="signal peptide" evidence="2">
    <location>
        <begin position="1"/>
        <end position="27"/>
    </location>
</feature>
<dbReference type="InterPro" id="IPR029058">
    <property type="entry name" value="AB_hydrolase_fold"/>
</dbReference>
<dbReference type="Proteomes" id="UP001198602">
    <property type="component" value="Unassembled WGS sequence"/>
</dbReference>
<dbReference type="PANTHER" id="PTHR42776">
    <property type="entry name" value="SERINE PEPTIDASE S9 FAMILY MEMBER"/>
    <property type="match status" value="1"/>
</dbReference>
<dbReference type="InterPro" id="IPR011042">
    <property type="entry name" value="6-blade_b-propeller_TolB-like"/>
</dbReference>
<gene>
    <name evidence="4" type="ORF">LE190_12835</name>
</gene>
<evidence type="ECO:0000313" key="5">
    <source>
        <dbReference type="Proteomes" id="UP001198602"/>
    </source>
</evidence>
<protein>
    <submittedName>
        <fullName evidence="4">S9 family peptidase</fullName>
    </submittedName>
</protein>
<reference evidence="4 5" key="1">
    <citation type="submission" date="2021-07" db="EMBL/GenBank/DDBJ databases">
        <title>Characterization of Violacein-producing bacteria and related species.</title>
        <authorList>
            <person name="Wilson H.S."/>
            <person name="De Leon M.E."/>
        </authorList>
    </citation>
    <scope>NUCLEOTIDE SEQUENCE [LARGE SCALE GENOMIC DNA]</scope>
    <source>
        <strain evidence="4 5">HSC-2F05</strain>
    </source>
</reference>
<keyword evidence="2" id="KW-0732">Signal</keyword>
<dbReference type="Pfam" id="PF00326">
    <property type="entry name" value="Peptidase_S9"/>
    <property type="match status" value="1"/>
</dbReference>
<dbReference type="SUPFAM" id="SSF53474">
    <property type="entry name" value="alpha/beta-Hydrolases"/>
    <property type="match status" value="1"/>
</dbReference>
<dbReference type="PANTHER" id="PTHR42776:SF27">
    <property type="entry name" value="DIPEPTIDYL PEPTIDASE FAMILY MEMBER 6"/>
    <property type="match status" value="1"/>
</dbReference>
<proteinExistence type="predicted"/>
<name>A0ABS7YCZ4_9BURK</name>
<dbReference type="InterPro" id="IPR001375">
    <property type="entry name" value="Peptidase_S9_cat"/>
</dbReference>
<dbReference type="EMBL" id="JAHYBX010000004">
    <property type="protein sequence ID" value="MCA1856806.1"/>
    <property type="molecule type" value="Genomic_DNA"/>
</dbReference>
<dbReference type="RefSeq" id="WP_225239072.1">
    <property type="nucleotide sequence ID" value="NZ_JAHYBX010000004.1"/>
</dbReference>
<accession>A0ABS7YCZ4</accession>
<evidence type="ECO:0000259" key="3">
    <source>
        <dbReference type="Pfam" id="PF00326"/>
    </source>
</evidence>
<evidence type="ECO:0000256" key="2">
    <source>
        <dbReference type="SAM" id="SignalP"/>
    </source>
</evidence>
<sequence length="675" mass="72834">MPPLTSLCARVLLACALGASFAADAHAASAEPALPPVELFFSNPLLADAELSPSGRYLAAVSGAPGRRDMLVVVDLQENKANLVAGYKDADILQFQWVNDGRLLFNVSDKQIGPGGRYLASGLYAVNRDGGGMRQLASRRGGGLAEAGSQIAQVMLPWHTFMLGQRGAQDSDEVYVLSSDPDQDEKLRTTNLLRLNTVTGRAQAVQRPGPVDSWVLDNAGEPRLALNASGGKTTIHYREPADGKWRSVGEFSTYGSNKGGFSPLGFGADGKLYVRAQAGKDAAALHTLDLATGKVDPQGVVVMPGYDFDGGLVSRRGKLLGAVIETDAPGHVWFDKDMQAIQQAVDRLLPGAANILSVAASPDAPWVLVRSISDQRPMAYYLYSPGSGKLNPVGSSREGLDPARGGRQDPVRYKARDGREIPALLTVPANAKKNLPLVVLVHGGPYVRGNHWGWDSDTQFLASRGYAVLEPDFRGSRGYGSAHLRAGFKQWGLAMQNDIADGARWAIAQGIADPKRICIAGASYGGYATLMGLVNDPDLYKCGINWVGVTDIGLLFNGHWSFDSDLTDDWKTHGMPMMIGDPVKDAAQFKATSPIEQAAKISQPLLLAYGAVDRRVPLYHGNKFRDAVQAHNRQVEWVVYQDEGHGWTKPQNRFDFWKRVEAFLGRHIGPGAVKQ</sequence>
<evidence type="ECO:0000313" key="4">
    <source>
        <dbReference type="EMBL" id="MCA1856806.1"/>
    </source>
</evidence>
<comment type="caution">
    <text evidence="4">The sequence shown here is derived from an EMBL/GenBank/DDBJ whole genome shotgun (WGS) entry which is preliminary data.</text>
</comment>
<dbReference type="Gene3D" id="2.120.10.30">
    <property type="entry name" value="TolB, C-terminal domain"/>
    <property type="match status" value="1"/>
</dbReference>
<evidence type="ECO:0000256" key="1">
    <source>
        <dbReference type="ARBA" id="ARBA00022801"/>
    </source>
</evidence>
<keyword evidence="5" id="KW-1185">Reference proteome</keyword>
<feature type="chain" id="PRO_5046390478" evidence="2">
    <location>
        <begin position="28"/>
        <end position="675"/>
    </location>
</feature>
<dbReference type="SUPFAM" id="SSF82171">
    <property type="entry name" value="DPP6 N-terminal domain-like"/>
    <property type="match status" value="1"/>
</dbReference>
<feature type="domain" description="Peptidase S9 prolyl oligopeptidase catalytic" evidence="3">
    <location>
        <begin position="454"/>
        <end position="669"/>
    </location>
</feature>